<evidence type="ECO:0000313" key="5">
    <source>
        <dbReference type="Proteomes" id="UP000286510"/>
    </source>
</evidence>
<protein>
    <submittedName>
        <fullName evidence="2">Uncharacterized protein</fullName>
    </submittedName>
</protein>
<reference evidence="4 5" key="1">
    <citation type="submission" date="2018-08" db="EMBL/GenBank/DDBJ databases">
        <title>Aphanomyces genome sequencing and annotation.</title>
        <authorList>
            <person name="Minardi D."/>
            <person name="Oidtmann B."/>
            <person name="Van Der Giezen M."/>
            <person name="Studholme D.J."/>
        </authorList>
    </citation>
    <scope>NUCLEOTIDE SEQUENCE [LARGE SCALE GENOMIC DNA]</scope>
    <source>
        <strain evidence="3 5">FDL457</strain>
        <strain evidence="2 4">SA</strain>
    </source>
</reference>
<dbReference type="Proteomes" id="UP000265716">
    <property type="component" value="Unassembled WGS sequence"/>
</dbReference>
<evidence type="ECO:0000256" key="1">
    <source>
        <dbReference type="SAM" id="MobiDB-lite"/>
    </source>
</evidence>
<name>A0A397C8E0_APHAT</name>
<dbReference type="Proteomes" id="UP000286510">
    <property type="component" value="Unassembled WGS sequence"/>
</dbReference>
<evidence type="ECO:0000313" key="4">
    <source>
        <dbReference type="Proteomes" id="UP000265716"/>
    </source>
</evidence>
<dbReference type="VEuPathDB" id="FungiDB:H257_03006"/>
<dbReference type="EMBL" id="QUTF01019711">
    <property type="protein sequence ID" value="RHY98981.1"/>
    <property type="molecule type" value="Genomic_DNA"/>
</dbReference>
<dbReference type="AlphaFoldDB" id="A0A397C8E0"/>
<feature type="compositionally biased region" description="Low complexity" evidence="1">
    <location>
        <begin position="185"/>
        <end position="199"/>
    </location>
</feature>
<comment type="caution">
    <text evidence="2">The sequence shown here is derived from an EMBL/GenBank/DDBJ whole genome shotgun (WGS) entry which is preliminary data.</text>
</comment>
<evidence type="ECO:0000313" key="3">
    <source>
        <dbReference type="EMBL" id="RHY98981.1"/>
    </source>
</evidence>
<feature type="region of interest" description="Disordered" evidence="1">
    <location>
        <begin position="96"/>
        <end position="117"/>
    </location>
</feature>
<feature type="compositionally biased region" description="Acidic residues" evidence="1">
    <location>
        <begin position="164"/>
        <end position="174"/>
    </location>
</feature>
<sequence>MRSLREALPRNVKGLSTEKIKIQEEGSVDMATMECRKELEDLILEVYENLQSDGVNILLPDEIARKIHGMVHLHRACSMSGDLAADGSLIACGPGCSHDPKDGQPESNNNDDGTPKIPEEEVFRVQQMIEAYMAQIDEEMTPMVEHAISVATTHVAVGVPSYDDMTEPESEEDVRESVLESIPESPVAPLSPVSLPWSAQVPSNETASQYSMDDDLNTTESLNNQYDEIFQFMKQEFPDEAARYSPGLDATDVESCDGSVMDHDPAQDVTPPPSPRPVFTSKLPVLAAASRPRKQYVAPASVSKATMVKKTMPQPPPTTPFKRTPLPASLKNKVAMVPPTKSTRSLLRPPASVPKPTTVPLRTRKFSNASDCSDVIITSVPKQESKQDMAAKRREEKEKRELAAREEAQKLREHRRALAESKADAEKAIRAAKVDMVKRRREERDKRVLVIK</sequence>
<evidence type="ECO:0000313" key="2">
    <source>
        <dbReference type="EMBL" id="RHY37936.1"/>
    </source>
</evidence>
<feature type="compositionally biased region" description="Basic and acidic residues" evidence="1">
    <location>
        <begin position="383"/>
        <end position="409"/>
    </location>
</feature>
<feature type="region of interest" description="Disordered" evidence="1">
    <location>
        <begin position="290"/>
        <end position="409"/>
    </location>
</feature>
<feature type="compositionally biased region" description="Polar residues" evidence="1">
    <location>
        <begin position="200"/>
        <end position="211"/>
    </location>
</feature>
<gene>
    <name evidence="3" type="ORF">DYB26_002668</name>
    <name evidence="2" type="ORF">DYB38_009072</name>
</gene>
<dbReference type="EMBL" id="QUTC01011969">
    <property type="protein sequence ID" value="RHY37936.1"/>
    <property type="molecule type" value="Genomic_DNA"/>
</dbReference>
<feature type="region of interest" description="Disordered" evidence="1">
    <location>
        <begin position="163"/>
        <end position="219"/>
    </location>
</feature>
<proteinExistence type="predicted"/>
<accession>A0A397C8E0</accession>
<organism evidence="2 4">
    <name type="scientific">Aphanomyces astaci</name>
    <name type="common">Crayfish plague agent</name>
    <dbReference type="NCBI Taxonomy" id="112090"/>
    <lineage>
        <taxon>Eukaryota</taxon>
        <taxon>Sar</taxon>
        <taxon>Stramenopiles</taxon>
        <taxon>Oomycota</taxon>
        <taxon>Saprolegniomycetes</taxon>
        <taxon>Saprolegniales</taxon>
        <taxon>Verrucalvaceae</taxon>
        <taxon>Aphanomyces</taxon>
    </lineage>
</organism>